<keyword evidence="1 2" id="KW-0238">DNA-binding</keyword>
<dbReference type="Gene3D" id="1.10.10.10">
    <property type="entry name" value="Winged helix-like DNA-binding domain superfamily/Winged helix DNA-binding domain"/>
    <property type="match status" value="1"/>
</dbReference>
<feature type="region of interest" description="Disordered" evidence="3">
    <location>
        <begin position="1"/>
        <end position="49"/>
    </location>
</feature>
<evidence type="ECO:0000256" key="2">
    <source>
        <dbReference type="PROSITE-ProRule" id="PRU00089"/>
    </source>
</evidence>
<dbReference type="SMART" id="SM00339">
    <property type="entry name" value="FH"/>
    <property type="match status" value="1"/>
</dbReference>
<comment type="subcellular location">
    <subcellularLocation>
        <location evidence="2">Nucleus</location>
    </subcellularLocation>
</comment>
<evidence type="ECO:0000259" key="4">
    <source>
        <dbReference type="PROSITE" id="PS50039"/>
    </source>
</evidence>
<dbReference type="Pfam" id="PF00250">
    <property type="entry name" value="Forkhead"/>
    <property type="match status" value="1"/>
</dbReference>
<evidence type="ECO:0000256" key="3">
    <source>
        <dbReference type="SAM" id="MobiDB-lite"/>
    </source>
</evidence>
<proteinExistence type="predicted"/>
<dbReference type="PRINTS" id="PR00053">
    <property type="entry name" value="FORKHEAD"/>
</dbReference>
<feature type="domain" description="Fork-head" evidence="4">
    <location>
        <begin position="51"/>
        <end position="145"/>
    </location>
</feature>
<feature type="DNA-binding region" description="Fork-head" evidence="2">
    <location>
        <begin position="51"/>
        <end position="145"/>
    </location>
</feature>
<name>A0AAE0S0Z3_9BIVA</name>
<reference evidence="5" key="1">
    <citation type="journal article" date="2021" name="Genome Biol. Evol.">
        <title>A High-Quality Reference Genome for a Parasitic Bivalve with Doubly Uniparental Inheritance (Bivalvia: Unionida).</title>
        <authorList>
            <person name="Smith C.H."/>
        </authorList>
    </citation>
    <scope>NUCLEOTIDE SEQUENCE</scope>
    <source>
        <strain evidence="5">CHS0354</strain>
    </source>
</reference>
<dbReference type="InterPro" id="IPR001766">
    <property type="entry name" value="Fork_head_dom"/>
</dbReference>
<dbReference type="GO" id="GO:0005634">
    <property type="term" value="C:nucleus"/>
    <property type="evidence" value="ECO:0007669"/>
    <property type="project" value="UniProtKB-SubCell"/>
</dbReference>
<dbReference type="PROSITE" id="PS50039">
    <property type="entry name" value="FORK_HEAD_3"/>
    <property type="match status" value="1"/>
</dbReference>
<dbReference type="PANTHER" id="PTHR11829:SF343">
    <property type="entry name" value="FORK-HEAD DOMAIN-CONTAINING PROTEIN"/>
    <property type="match status" value="1"/>
</dbReference>
<dbReference type="PROSITE" id="PS00657">
    <property type="entry name" value="FORK_HEAD_1"/>
    <property type="match status" value="1"/>
</dbReference>
<dbReference type="InterPro" id="IPR036390">
    <property type="entry name" value="WH_DNA-bd_sf"/>
</dbReference>
<dbReference type="InterPro" id="IPR036388">
    <property type="entry name" value="WH-like_DNA-bd_sf"/>
</dbReference>
<dbReference type="EMBL" id="JAEAOA010002158">
    <property type="protein sequence ID" value="KAK3583103.1"/>
    <property type="molecule type" value="Genomic_DNA"/>
</dbReference>
<keyword evidence="6" id="KW-1185">Reference proteome</keyword>
<evidence type="ECO:0000313" key="6">
    <source>
        <dbReference type="Proteomes" id="UP001195483"/>
    </source>
</evidence>
<dbReference type="SUPFAM" id="SSF46785">
    <property type="entry name" value="Winged helix' DNA-binding domain"/>
    <property type="match status" value="1"/>
</dbReference>
<protein>
    <recommendedName>
        <fullName evidence="4">Fork-head domain-containing protein</fullName>
    </recommendedName>
</protein>
<accession>A0AAE0S0Z3</accession>
<dbReference type="Proteomes" id="UP001195483">
    <property type="component" value="Unassembled WGS sequence"/>
</dbReference>
<dbReference type="PANTHER" id="PTHR11829">
    <property type="entry name" value="FORKHEAD BOX PROTEIN"/>
    <property type="match status" value="1"/>
</dbReference>
<reference evidence="5" key="3">
    <citation type="submission" date="2023-05" db="EMBL/GenBank/DDBJ databases">
        <authorList>
            <person name="Smith C.H."/>
        </authorList>
    </citation>
    <scope>NUCLEOTIDE SEQUENCE</scope>
    <source>
        <strain evidence="5">CHS0354</strain>
        <tissue evidence="5">Mantle</tissue>
    </source>
</reference>
<feature type="region of interest" description="Disordered" evidence="3">
    <location>
        <begin position="156"/>
        <end position="256"/>
    </location>
</feature>
<organism evidence="5 6">
    <name type="scientific">Potamilus streckersoni</name>
    <dbReference type="NCBI Taxonomy" id="2493646"/>
    <lineage>
        <taxon>Eukaryota</taxon>
        <taxon>Metazoa</taxon>
        <taxon>Spiralia</taxon>
        <taxon>Lophotrochozoa</taxon>
        <taxon>Mollusca</taxon>
        <taxon>Bivalvia</taxon>
        <taxon>Autobranchia</taxon>
        <taxon>Heteroconchia</taxon>
        <taxon>Palaeoheterodonta</taxon>
        <taxon>Unionida</taxon>
        <taxon>Unionoidea</taxon>
        <taxon>Unionidae</taxon>
        <taxon>Ambleminae</taxon>
        <taxon>Lampsilini</taxon>
        <taxon>Potamilus</taxon>
    </lineage>
</organism>
<dbReference type="GO" id="GO:0030154">
    <property type="term" value="P:cell differentiation"/>
    <property type="evidence" value="ECO:0007669"/>
    <property type="project" value="TreeGrafter"/>
</dbReference>
<dbReference type="InterPro" id="IPR018122">
    <property type="entry name" value="TF_fork_head_CS_1"/>
</dbReference>
<comment type="caution">
    <text evidence="5">The sequence shown here is derived from an EMBL/GenBank/DDBJ whole genome shotgun (WGS) entry which is preliminary data.</text>
</comment>
<dbReference type="GO" id="GO:0009653">
    <property type="term" value="P:anatomical structure morphogenesis"/>
    <property type="evidence" value="ECO:0007669"/>
    <property type="project" value="TreeGrafter"/>
</dbReference>
<dbReference type="GO" id="GO:0000981">
    <property type="term" value="F:DNA-binding transcription factor activity, RNA polymerase II-specific"/>
    <property type="evidence" value="ECO:0007669"/>
    <property type="project" value="TreeGrafter"/>
</dbReference>
<dbReference type="GO" id="GO:0000978">
    <property type="term" value="F:RNA polymerase II cis-regulatory region sequence-specific DNA binding"/>
    <property type="evidence" value="ECO:0007669"/>
    <property type="project" value="TreeGrafter"/>
</dbReference>
<feature type="compositionally biased region" description="Basic and acidic residues" evidence="3">
    <location>
        <begin position="8"/>
        <end position="19"/>
    </location>
</feature>
<dbReference type="FunFam" id="1.10.10.10:FF:000135">
    <property type="entry name" value="forkhead box protein G1"/>
    <property type="match status" value="1"/>
</dbReference>
<feature type="compositionally biased region" description="Polar residues" evidence="3">
    <location>
        <begin position="196"/>
        <end position="226"/>
    </location>
</feature>
<evidence type="ECO:0000313" key="5">
    <source>
        <dbReference type="EMBL" id="KAK3583103.1"/>
    </source>
</evidence>
<dbReference type="InterPro" id="IPR050211">
    <property type="entry name" value="FOX_domain-containing"/>
</dbReference>
<evidence type="ECO:0000256" key="1">
    <source>
        <dbReference type="ARBA" id="ARBA00023125"/>
    </source>
</evidence>
<dbReference type="AlphaFoldDB" id="A0AAE0S0Z3"/>
<gene>
    <name evidence="5" type="ORF">CHS0354_036844</name>
</gene>
<keyword evidence="2" id="KW-0539">Nucleus</keyword>
<reference evidence="5" key="2">
    <citation type="journal article" date="2021" name="Genome Biol. Evol.">
        <title>Developing a high-quality reference genome for a parasitic bivalve with doubly uniparental inheritance (Bivalvia: Unionida).</title>
        <authorList>
            <person name="Smith C.H."/>
        </authorList>
    </citation>
    <scope>NUCLEOTIDE SEQUENCE</scope>
    <source>
        <strain evidence="5">CHS0354</strain>
        <tissue evidence="5">Mantle</tissue>
    </source>
</reference>
<sequence>MQGNSIGKSEESADQHLIEDSGLVDDVASVESHDGPPLKSRKRKRPIPQGKPPYSYIALISMAIANSPERKLTLHDIYKFITDRFPYFRDHSNPKGWRGSIRHNLALNDCFVKLPRLPGKKGHEWAIDPEYEDMFDHGSFLRRRYRFKEGVRKKDMKMPPSNYANDAVEQRRQELNEDERYEMQSCKMKPPPTYPGPSTATSSQRGVASSVDSSFWTPQVQSTMPRQSPPPRYPFTEPVSPPTCHDSNKTSSSMECLPETMQPPSCSFQGNSNPVNCFQIPQSTLSPNKYRNERYQTARSRELPVQSIPPLNINVFNHNTNYFESNSFRSPFPYSYTTYNGPIPPDIPGKYTTGSLSGTHENLF</sequence>